<dbReference type="GO" id="GO:0046983">
    <property type="term" value="F:protein dimerization activity"/>
    <property type="evidence" value="ECO:0007669"/>
    <property type="project" value="InterPro"/>
</dbReference>
<dbReference type="Proteomes" id="UP000284706">
    <property type="component" value="Unassembled WGS sequence"/>
</dbReference>
<feature type="region of interest" description="Disordered" evidence="1">
    <location>
        <begin position="104"/>
        <end position="128"/>
    </location>
</feature>
<sequence length="248" mass="28044">MLHSLRESLQAAVDDDPGQQPTNQNIRPTPVVIRIACYASILLTDKYINFLEDCDLYIIAMVMCPDRKLQWFKDRGVSPRRLHEIKSTVIDTFSEHYVFDAEPLSDEPQRKSRSRTETKSKWDKSEKPLTGVYPSDDHITVYLQEPPISSSLIKASGGYLKYWNDARSRQPLLAQMGLDFCSAPATSVDAEHAFSTGRREVSFMQHNMSSQTFKARMAVGSWAKNPLHSNFQAISDIIQKTISRGTGA</sequence>
<dbReference type="InterPro" id="IPR012337">
    <property type="entry name" value="RNaseH-like_sf"/>
</dbReference>
<proteinExistence type="predicted"/>
<organism evidence="3 4">
    <name type="scientific">Gymnopilus dilepis</name>
    <dbReference type="NCBI Taxonomy" id="231916"/>
    <lineage>
        <taxon>Eukaryota</taxon>
        <taxon>Fungi</taxon>
        <taxon>Dikarya</taxon>
        <taxon>Basidiomycota</taxon>
        <taxon>Agaricomycotina</taxon>
        <taxon>Agaricomycetes</taxon>
        <taxon>Agaricomycetidae</taxon>
        <taxon>Agaricales</taxon>
        <taxon>Agaricineae</taxon>
        <taxon>Hymenogastraceae</taxon>
        <taxon>Gymnopilus</taxon>
    </lineage>
</organism>
<dbReference type="PANTHER" id="PTHR23272:SF104">
    <property type="entry name" value="HAT FAMILY DIMERISATION DOMAIN CONTAINING PROTEIN, EXPRESSED"/>
    <property type="match status" value="1"/>
</dbReference>
<comment type="caution">
    <text evidence="3">The sequence shown here is derived from an EMBL/GenBank/DDBJ whole genome shotgun (WGS) entry which is preliminary data.</text>
</comment>
<accession>A0A409Y2A7</accession>
<dbReference type="PANTHER" id="PTHR23272">
    <property type="entry name" value="BED FINGER-RELATED"/>
    <property type="match status" value="1"/>
</dbReference>
<reference evidence="3 4" key="1">
    <citation type="journal article" date="2018" name="Evol. Lett.">
        <title>Horizontal gene cluster transfer increased hallucinogenic mushroom diversity.</title>
        <authorList>
            <person name="Reynolds H.T."/>
            <person name="Vijayakumar V."/>
            <person name="Gluck-Thaler E."/>
            <person name="Korotkin H.B."/>
            <person name="Matheny P.B."/>
            <person name="Slot J.C."/>
        </authorList>
    </citation>
    <scope>NUCLEOTIDE SEQUENCE [LARGE SCALE GENOMIC DNA]</scope>
    <source>
        <strain evidence="3 4">SRW20</strain>
    </source>
</reference>
<dbReference type="STRING" id="231916.A0A409Y2A7"/>
<keyword evidence="4" id="KW-1185">Reference proteome</keyword>
<evidence type="ECO:0000259" key="2">
    <source>
        <dbReference type="Pfam" id="PF05699"/>
    </source>
</evidence>
<name>A0A409Y2A7_9AGAR</name>
<evidence type="ECO:0000256" key="1">
    <source>
        <dbReference type="SAM" id="MobiDB-lite"/>
    </source>
</evidence>
<dbReference type="InParanoid" id="A0A409Y2A7"/>
<dbReference type="Pfam" id="PF05699">
    <property type="entry name" value="Dimer_Tnp_hAT"/>
    <property type="match status" value="1"/>
</dbReference>
<dbReference type="SUPFAM" id="SSF53098">
    <property type="entry name" value="Ribonuclease H-like"/>
    <property type="match status" value="1"/>
</dbReference>
<evidence type="ECO:0000313" key="4">
    <source>
        <dbReference type="Proteomes" id="UP000284706"/>
    </source>
</evidence>
<protein>
    <recommendedName>
        <fullName evidence="2">HAT C-terminal dimerisation domain-containing protein</fullName>
    </recommendedName>
</protein>
<dbReference type="OrthoDB" id="3268424at2759"/>
<feature type="compositionally biased region" description="Basic and acidic residues" evidence="1">
    <location>
        <begin position="107"/>
        <end position="127"/>
    </location>
</feature>
<dbReference type="AlphaFoldDB" id="A0A409Y2A7"/>
<gene>
    <name evidence="3" type="ORF">CVT26_000630</name>
</gene>
<feature type="domain" description="HAT C-terminal dimerisation" evidence="2">
    <location>
        <begin position="141"/>
        <end position="222"/>
    </location>
</feature>
<evidence type="ECO:0000313" key="3">
    <source>
        <dbReference type="EMBL" id="PPQ97145.1"/>
    </source>
</evidence>
<dbReference type="EMBL" id="NHYE01001286">
    <property type="protein sequence ID" value="PPQ97145.1"/>
    <property type="molecule type" value="Genomic_DNA"/>
</dbReference>
<dbReference type="InterPro" id="IPR008906">
    <property type="entry name" value="HATC_C_dom"/>
</dbReference>